<dbReference type="AlphaFoldDB" id="A0A0M4QWX5"/>
<proteinExistence type="predicted"/>
<dbReference type="KEGG" id="aaq:AOC05_02845"/>
<reference evidence="2" key="1">
    <citation type="submission" date="2015-09" db="EMBL/GenBank/DDBJ databases">
        <title>Complete genome of Arthrobacter alpinus strain R3.8.</title>
        <authorList>
            <person name="See-Too W.S."/>
            <person name="Chan K.G."/>
        </authorList>
    </citation>
    <scope>NUCLEOTIDE SEQUENCE [LARGE SCALE GENOMIC DNA]</scope>
    <source>
        <strain evidence="2">R3.8</strain>
    </source>
</reference>
<evidence type="ECO:0000313" key="2">
    <source>
        <dbReference type="Proteomes" id="UP000062833"/>
    </source>
</evidence>
<protein>
    <recommendedName>
        <fullName evidence="3">SnoaL-like domain-containing protein</fullName>
    </recommendedName>
</protein>
<gene>
    <name evidence="1" type="ORF">AOC05_02845</name>
</gene>
<dbReference type="Proteomes" id="UP000062833">
    <property type="component" value="Chromosome"/>
</dbReference>
<sequence>MATGSAYDGILASFAEFDNNGWHQVGLPAVVDTRVISYDEKASPETMTLGVCVDSSQVNVVTAEGTVIRAGTSSDRALNLLTMTRNDAGAWLVSKLSFPDNSDC</sequence>
<evidence type="ECO:0000313" key="1">
    <source>
        <dbReference type="EMBL" id="ALE91527.1"/>
    </source>
</evidence>
<dbReference type="PATRIC" id="fig|656366.3.peg.630"/>
<evidence type="ECO:0008006" key="3">
    <source>
        <dbReference type="Google" id="ProtNLM"/>
    </source>
</evidence>
<organism evidence="1 2">
    <name type="scientific">Arthrobacter alpinus</name>
    <dbReference type="NCBI Taxonomy" id="656366"/>
    <lineage>
        <taxon>Bacteria</taxon>
        <taxon>Bacillati</taxon>
        <taxon>Actinomycetota</taxon>
        <taxon>Actinomycetes</taxon>
        <taxon>Micrococcales</taxon>
        <taxon>Micrococcaceae</taxon>
        <taxon>Arthrobacter</taxon>
    </lineage>
</organism>
<name>A0A0M4QWX5_9MICC</name>
<dbReference type="EMBL" id="CP012677">
    <property type="protein sequence ID" value="ALE91527.1"/>
    <property type="molecule type" value="Genomic_DNA"/>
</dbReference>
<keyword evidence="2" id="KW-1185">Reference proteome</keyword>
<accession>A0A0M4QWX5</accession>